<feature type="signal peptide" evidence="1">
    <location>
        <begin position="1"/>
        <end position="29"/>
    </location>
</feature>
<comment type="caution">
    <text evidence="2">The sequence shown here is derived from an EMBL/GenBank/DDBJ whole genome shotgun (WGS) entry which is preliminary data.</text>
</comment>
<dbReference type="RefSeq" id="WP_256602481.1">
    <property type="nucleotide sequence ID" value="NZ_JANIBJ010000018.1"/>
</dbReference>
<dbReference type="EMBL" id="JANIBJ010000018">
    <property type="protein sequence ID" value="MCQ8104681.1"/>
    <property type="molecule type" value="Genomic_DNA"/>
</dbReference>
<gene>
    <name evidence="2" type="ORF">NP590_11240</name>
</gene>
<feature type="chain" id="PRO_5047529494" evidence="1">
    <location>
        <begin position="30"/>
        <end position="160"/>
    </location>
</feature>
<dbReference type="InterPro" id="IPR007298">
    <property type="entry name" value="Cu-R_lipoprotein_NlpE"/>
</dbReference>
<dbReference type="Gene3D" id="2.40.128.640">
    <property type="match status" value="1"/>
</dbReference>
<evidence type="ECO:0000313" key="2">
    <source>
        <dbReference type="EMBL" id="MCQ8104681.1"/>
    </source>
</evidence>
<proteinExistence type="predicted"/>
<accession>A0ABT1TGV1</accession>
<organism evidence="2 3">
    <name type="scientific">Methylomonas subterranea</name>
    <dbReference type="NCBI Taxonomy" id="2952225"/>
    <lineage>
        <taxon>Bacteria</taxon>
        <taxon>Pseudomonadati</taxon>
        <taxon>Pseudomonadota</taxon>
        <taxon>Gammaproteobacteria</taxon>
        <taxon>Methylococcales</taxon>
        <taxon>Methylococcaceae</taxon>
        <taxon>Methylomonas</taxon>
    </lineage>
</organism>
<name>A0ABT1TGV1_9GAMM</name>
<dbReference type="Pfam" id="PF04170">
    <property type="entry name" value="NlpE"/>
    <property type="match status" value="1"/>
</dbReference>
<sequence>MRTVGQAFKKVPGFLLFLLLISAHGQVSAEAEKTADGDSYHGHKSLDWPGIYNGLLPCADCYGVKTSLALNKNNTYILIYQYTGKSPKDFVEKGKFSWGEKNNTIILTPRKGNASRQFLIGDNTLTELDGKGKLISGEQAARYILRRTDVTSEPTSHSGH</sequence>
<keyword evidence="3" id="KW-1185">Reference proteome</keyword>
<reference evidence="2 3" key="1">
    <citation type="submission" date="2022-07" db="EMBL/GenBank/DDBJ databases">
        <title>Methylomonas rivi sp. nov., Methylomonas rosea sp. nov., Methylomonas aureus sp. nov. and Methylomonas subterranea sp. nov., four novel methanotrophs isolated from a freshwater creek and the deep terrestrial subsurface.</title>
        <authorList>
            <person name="Abin C."/>
            <person name="Sankaranarayanan K."/>
            <person name="Garner C."/>
            <person name="Sindelar R."/>
            <person name="Kotary K."/>
            <person name="Garner R."/>
            <person name="Barclay S."/>
            <person name="Lawson P."/>
            <person name="Krumholz L."/>
        </authorList>
    </citation>
    <scope>NUCLEOTIDE SEQUENCE [LARGE SCALE GENOMIC DNA]</scope>
    <source>
        <strain evidence="2 3">SURF-2</strain>
    </source>
</reference>
<keyword evidence="1" id="KW-0732">Signal</keyword>
<evidence type="ECO:0000313" key="3">
    <source>
        <dbReference type="Proteomes" id="UP001524499"/>
    </source>
</evidence>
<evidence type="ECO:0000256" key="1">
    <source>
        <dbReference type="SAM" id="SignalP"/>
    </source>
</evidence>
<dbReference type="Proteomes" id="UP001524499">
    <property type="component" value="Unassembled WGS sequence"/>
</dbReference>
<protein>
    <submittedName>
        <fullName evidence="2">Copper resistance protein NlpE</fullName>
    </submittedName>
</protein>